<feature type="domain" description="CheB-type methylesterase" evidence="10">
    <location>
        <begin position="21"/>
        <end position="204"/>
    </location>
</feature>
<dbReference type="InterPro" id="IPR035965">
    <property type="entry name" value="PAS-like_dom_sf"/>
</dbReference>
<dbReference type="InterPro" id="IPR022642">
    <property type="entry name" value="CheR_C"/>
</dbReference>
<dbReference type="InterPro" id="IPR005467">
    <property type="entry name" value="His_kinase_dom"/>
</dbReference>
<evidence type="ECO:0000313" key="12">
    <source>
        <dbReference type="EMBL" id="PIR82590.1"/>
    </source>
</evidence>
<dbReference type="EC" id="2.7.13.3" evidence="2"/>
<dbReference type="PROSITE" id="PS50109">
    <property type="entry name" value="HIS_KIN"/>
    <property type="match status" value="1"/>
</dbReference>
<keyword evidence="5" id="KW-0418">Kinase</keyword>
<dbReference type="InterPro" id="IPR003661">
    <property type="entry name" value="HisK_dim/P_dom"/>
</dbReference>
<evidence type="ECO:0000256" key="2">
    <source>
        <dbReference type="ARBA" id="ARBA00012438"/>
    </source>
</evidence>
<dbReference type="GO" id="GO:0006935">
    <property type="term" value="P:chemotaxis"/>
    <property type="evidence" value="ECO:0007669"/>
    <property type="project" value="UniProtKB-UniRule"/>
</dbReference>
<reference evidence="13" key="1">
    <citation type="submission" date="2017-09" db="EMBL/GenBank/DDBJ databases">
        <title>Depth-based differentiation of microbial function through sediment-hosted aquifers and enrichment of novel symbionts in the deep terrestrial subsurface.</title>
        <authorList>
            <person name="Probst A.J."/>
            <person name="Ladd B."/>
            <person name="Jarett J.K."/>
            <person name="Geller-Mcgrath D.E."/>
            <person name="Sieber C.M.K."/>
            <person name="Emerson J.B."/>
            <person name="Anantharaman K."/>
            <person name="Thomas B.C."/>
            <person name="Malmstrom R."/>
            <person name="Stieglmeier M."/>
            <person name="Klingl A."/>
            <person name="Woyke T."/>
            <person name="Ryan C.M."/>
            <person name="Banfield J.F."/>
        </authorList>
    </citation>
    <scope>NUCLEOTIDE SEQUENCE [LARGE SCALE GENOMIC DNA]</scope>
</reference>
<evidence type="ECO:0000256" key="1">
    <source>
        <dbReference type="ARBA" id="ARBA00000085"/>
    </source>
</evidence>
<comment type="caution">
    <text evidence="12">The sequence shown here is derived from an EMBL/GenBank/DDBJ whole genome shotgun (WGS) entry which is preliminary data.</text>
</comment>
<keyword evidence="6" id="KW-0145">Chemotaxis</keyword>
<feature type="active site" evidence="6">
    <location>
        <position position="152"/>
    </location>
</feature>
<evidence type="ECO:0000256" key="3">
    <source>
        <dbReference type="ARBA" id="ARBA00022553"/>
    </source>
</evidence>
<evidence type="ECO:0000259" key="10">
    <source>
        <dbReference type="PROSITE" id="PS50122"/>
    </source>
</evidence>
<keyword evidence="4" id="KW-0808">Transferase</keyword>
<dbReference type="Gene3D" id="3.30.565.10">
    <property type="entry name" value="Histidine kinase-like ATPase, C-terminal domain"/>
    <property type="match status" value="1"/>
</dbReference>
<proteinExistence type="predicted"/>
<dbReference type="Pfam" id="PF03705">
    <property type="entry name" value="CheR_N"/>
    <property type="match status" value="1"/>
</dbReference>
<dbReference type="Gene3D" id="3.40.50.180">
    <property type="entry name" value="Methylesterase CheB, C-terminal domain"/>
    <property type="match status" value="1"/>
</dbReference>
<dbReference type="PROSITE" id="PS50122">
    <property type="entry name" value="CHEB"/>
    <property type="match status" value="1"/>
</dbReference>
<dbReference type="GO" id="GO:0000155">
    <property type="term" value="F:phosphorelay sensor kinase activity"/>
    <property type="evidence" value="ECO:0007669"/>
    <property type="project" value="InterPro"/>
</dbReference>
<dbReference type="Pfam" id="PF00512">
    <property type="entry name" value="HisKA"/>
    <property type="match status" value="1"/>
</dbReference>
<dbReference type="Gene3D" id="3.30.450.20">
    <property type="entry name" value="PAS domain"/>
    <property type="match status" value="1"/>
</dbReference>
<dbReference type="CDD" id="cd00082">
    <property type="entry name" value="HisKA"/>
    <property type="match status" value="1"/>
</dbReference>
<dbReference type="CDD" id="cd16434">
    <property type="entry name" value="CheB-CheR_fusion"/>
    <property type="match status" value="1"/>
</dbReference>
<feature type="active site" evidence="6">
    <location>
        <position position="60"/>
    </location>
</feature>
<evidence type="ECO:0000256" key="7">
    <source>
        <dbReference type="SAM" id="Coils"/>
    </source>
</evidence>
<dbReference type="InterPro" id="IPR036097">
    <property type="entry name" value="HisK_dim/P_sf"/>
</dbReference>
<dbReference type="SUPFAM" id="SSF55785">
    <property type="entry name" value="PYP-like sensor domain (PAS domain)"/>
    <property type="match status" value="1"/>
</dbReference>
<dbReference type="SUPFAM" id="SSF52738">
    <property type="entry name" value="Methylesterase CheB, C-terminal domain"/>
    <property type="match status" value="1"/>
</dbReference>
<evidence type="ECO:0000256" key="8">
    <source>
        <dbReference type="SAM" id="MobiDB-lite"/>
    </source>
</evidence>
<dbReference type="GO" id="GO:0008984">
    <property type="term" value="F:protein-glutamate methylesterase activity"/>
    <property type="evidence" value="ECO:0007669"/>
    <property type="project" value="InterPro"/>
</dbReference>
<comment type="catalytic activity">
    <reaction evidence="1">
        <text>ATP + protein L-histidine = ADP + protein N-phospho-L-histidine.</text>
        <dbReference type="EC" id="2.7.13.3"/>
    </reaction>
</comment>
<evidence type="ECO:0000256" key="6">
    <source>
        <dbReference type="PROSITE-ProRule" id="PRU00050"/>
    </source>
</evidence>
<dbReference type="AlphaFoldDB" id="A0A2H0U8B5"/>
<dbReference type="Pfam" id="PF13596">
    <property type="entry name" value="PAS_10"/>
    <property type="match status" value="1"/>
</dbReference>
<dbReference type="InterPro" id="IPR022641">
    <property type="entry name" value="CheR_N"/>
</dbReference>
<evidence type="ECO:0000259" key="9">
    <source>
        <dbReference type="PROSITE" id="PS50109"/>
    </source>
</evidence>
<dbReference type="InterPro" id="IPR003594">
    <property type="entry name" value="HATPase_dom"/>
</dbReference>
<dbReference type="InterPro" id="IPR036890">
    <property type="entry name" value="HATPase_C_sf"/>
</dbReference>
<dbReference type="InterPro" id="IPR000780">
    <property type="entry name" value="CheR_MeTrfase"/>
</dbReference>
<dbReference type="PROSITE" id="PS50123">
    <property type="entry name" value="CHER"/>
    <property type="match status" value="1"/>
</dbReference>
<dbReference type="Pfam" id="PF01739">
    <property type="entry name" value="CheR"/>
    <property type="match status" value="1"/>
</dbReference>
<dbReference type="SUPFAM" id="SSF53335">
    <property type="entry name" value="S-adenosyl-L-methionine-dependent methyltransferases"/>
    <property type="match status" value="1"/>
</dbReference>
<dbReference type="InterPro" id="IPR000673">
    <property type="entry name" value="Sig_transdc_resp-reg_Me-estase"/>
</dbReference>
<accession>A0A2H0U8B5</accession>
<feature type="region of interest" description="Disordered" evidence="8">
    <location>
        <begin position="496"/>
        <end position="534"/>
    </location>
</feature>
<evidence type="ECO:0000313" key="13">
    <source>
        <dbReference type="Proteomes" id="UP000231379"/>
    </source>
</evidence>
<evidence type="ECO:0000259" key="11">
    <source>
        <dbReference type="PROSITE" id="PS50123"/>
    </source>
</evidence>
<evidence type="ECO:0000256" key="5">
    <source>
        <dbReference type="ARBA" id="ARBA00022777"/>
    </source>
</evidence>
<dbReference type="Pfam" id="PF01339">
    <property type="entry name" value="CheB_methylest"/>
    <property type="match status" value="1"/>
</dbReference>
<dbReference type="SUPFAM" id="SSF55874">
    <property type="entry name" value="ATPase domain of HSP90 chaperone/DNA topoisomerase II/histidine kinase"/>
    <property type="match status" value="1"/>
</dbReference>
<evidence type="ECO:0000256" key="4">
    <source>
        <dbReference type="ARBA" id="ARBA00022679"/>
    </source>
</evidence>
<dbReference type="PANTHER" id="PTHR24422:SF27">
    <property type="entry name" value="PROTEIN-GLUTAMATE O-METHYLTRANSFERASE"/>
    <property type="match status" value="1"/>
</dbReference>
<dbReference type="InterPro" id="IPR050903">
    <property type="entry name" value="Bact_Chemotaxis_MeTrfase"/>
</dbReference>
<dbReference type="SMART" id="SM00138">
    <property type="entry name" value="MeTrc"/>
    <property type="match status" value="1"/>
</dbReference>
<feature type="domain" description="Histidine kinase" evidence="9">
    <location>
        <begin position="882"/>
        <end position="1098"/>
    </location>
</feature>
<dbReference type="SMART" id="SM00387">
    <property type="entry name" value="HATPase_c"/>
    <property type="match status" value="1"/>
</dbReference>
<feature type="active site" evidence="6">
    <location>
        <position position="33"/>
    </location>
</feature>
<dbReference type="FunFam" id="3.30.565.10:FF:000006">
    <property type="entry name" value="Sensor histidine kinase WalK"/>
    <property type="match status" value="1"/>
</dbReference>
<dbReference type="GO" id="GO:0005737">
    <property type="term" value="C:cytoplasm"/>
    <property type="evidence" value="ECO:0007669"/>
    <property type="project" value="InterPro"/>
</dbReference>
<dbReference type="PRINTS" id="PR00996">
    <property type="entry name" value="CHERMTFRASE"/>
</dbReference>
<dbReference type="CDD" id="cd00075">
    <property type="entry name" value="HATPase"/>
    <property type="match status" value="1"/>
</dbReference>
<dbReference type="GO" id="GO:0008757">
    <property type="term" value="F:S-adenosylmethionine-dependent methyltransferase activity"/>
    <property type="evidence" value="ECO:0007669"/>
    <property type="project" value="InterPro"/>
</dbReference>
<keyword evidence="7" id="KW-0175">Coiled coil</keyword>
<dbReference type="SUPFAM" id="SSF47384">
    <property type="entry name" value="Homodimeric domain of signal transducing histidine kinase"/>
    <property type="match status" value="1"/>
</dbReference>
<dbReference type="InterPro" id="IPR035909">
    <property type="entry name" value="CheB_C"/>
</dbReference>
<gene>
    <name evidence="12" type="ORF">COU20_01340</name>
</gene>
<protein>
    <recommendedName>
        <fullName evidence="2">histidine kinase</fullName>
        <ecNumber evidence="2">2.7.13.3</ecNumber>
    </recommendedName>
</protein>
<dbReference type="PANTHER" id="PTHR24422">
    <property type="entry name" value="CHEMOTAXIS PROTEIN METHYLTRANSFERASE"/>
    <property type="match status" value="1"/>
</dbReference>
<name>A0A2H0U8B5_9BACT</name>
<organism evidence="12 13">
    <name type="scientific">Candidatus Kaiserbacteria bacterium CG10_big_fil_rev_8_21_14_0_10_59_10</name>
    <dbReference type="NCBI Taxonomy" id="1974612"/>
    <lineage>
        <taxon>Bacteria</taxon>
        <taxon>Candidatus Kaiseribacteriota</taxon>
    </lineage>
</organism>
<keyword evidence="3" id="KW-0597">Phosphoprotein</keyword>
<dbReference type="InterPro" id="IPR029063">
    <property type="entry name" value="SAM-dependent_MTases_sf"/>
</dbReference>
<sequence length="1101" mass="124689">MSKKMIKKKSQYQRESVRKRKITPRAIVGIGASAGGLEAVTELLENLPEKTGMGFVYVQHLDPQHKSMLTPILARVAHMSVTEAKQGTRVEADHLYVIPPGKNMFIEGGVLRLVTRVGGEGRLVSIDTFFRSLAADQNNRSVGIILSGNASDGVLGLEAIKGEGGITFAQDERSAKHSSMPHSAKESGAADHVLVPADIAKELVRISRHPYVSSVRKASVESAMSVDEKEQGSLQKIFTMLRTRTGVDFSQYKPPTLRRRILRRMVLQKIEELPEYIAYLQRTPAEVDALFQDLLLSVTQFFRDREAFEYLKRNLFPALVKGRAKDEPIRIWSAGCSTGEETYSVAISLVEFLEGIKKNIPFQIFGSDLSEINVGKARAGIYPTSIASDVSPERLRRFFKKMNGHYQISKSIRNMCVFAKHDLLRDPPFSLIDLITCRNVLIYLEPTAQKRILPLFHYALKPSGFLMLGKSEGVGEYTDLYQAKHKTHKIYNKKVSSRRPHFRLPSDDADVKPYNAHTEENVEESSQDTQSNFSIDGELSKDIDRILLSSGFAPPSVVIDESLQVVQFRGDLTPYLNFPAGRATWHLLKMAREEIIMELRGAIIDAKKKERTILRSDVELVENGQTGKVNIEVIPINRRNKRERHFLIVFRRGESLASKEEETDENARGAKKPAARQVEKLERELRITKEHLRTALEEEEAAREEFQSVNEEIVSSNEELQSTNEELETAKEELQSTNEELVTVNEELQTRNTELSQINNDLNNVLSSANVPIIIVDRQLCIRRLTPIAEKSLRIIPSDIGRSITDIKLPIRFPNLQDLLLDVIENVQPRHEEVEDEEGRWYTLWVRPYKTWDNKIDGAVITLIDINDIKVLQQRNENFMSMASHELNTPVTTIKTLVQILQKRFEESEDKMLVEYLTRMDQQINQLTRLVADLLDVSKIKNDKFELDEKTFDFDTLAMEIVNDCRLLSPQHTIVVKGKTDAKIKGDRNSISRVFVNLLVNAIKYSPEAHKIIVTLSKTPKEVCVTVQDYGIGIAKTHQSKIFERLFQVGNEGGKNFSGLGIGLYISAAIVAQHQGRLWVESKKGKGSTFSFTLPIQKVKK</sequence>
<feature type="domain" description="CheR-type methyltransferase" evidence="11">
    <location>
        <begin position="234"/>
        <end position="496"/>
    </location>
</feature>
<dbReference type="InterPro" id="IPR000014">
    <property type="entry name" value="PAS"/>
</dbReference>
<dbReference type="CDD" id="cd00130">
    <property type="entry name" value="PAS"/>
    <property type="match status" value="1"/>
</dbReference>
<dbReference type="Pfam" id="PF02518">
    <property type="entry name" value="HATPase_c"/>
    <property type="match status" value="1"/>
</dbReference>
<dbReference type="Gene3D" id="1.10.287.130">
    <property type="match status" value="1"/>
</dbReference>
<dbReference type="GO" id="GO:0000156">
    <property type="term" value="F:phosphorelay response regulator activity"/>
    <property type="evidence" value="ECO:0007669"/>
    <property type="project" value="InterPro"/>
</dbReference>
<dbReference type="Gene3D" id="3.40.50.150">
    <property type="entry name" value="Vaccinia Virus protein VP39"/>
    <property type="match status" value="1"/>
</dbReference>
<keyword evidence="6" id="KW-0378">Hydrolase</keyword>
<dbReference type="SUPFAM" id="SSF47757">
    <property type="entry name" value="Chemotaxis receptor methyltransferase CheR, N-terminal domain"/>
    <property type="match status" value="1"/>
</dbReference>
<dbReference type="SMART" id="SM00388">
    <property type="entry name" value="HisKA"/>
    <property type="match status" value="1"/>
</dbReference>
<dbReference type="Proteomes" id="UP000231379">
    <property type="component" value="Unassembled WGS sequence"/>
</dbReference>
<feature type="coiled-coil region" evidence="7">
    <location>
        <begin position="678"/>
        <end position="765"/>
    </location>
</feature>
<dbReference type="EMBL" id="PFBM01000010">
    <property type="protein sequence ID" value="PIR82590.1"/>
    <property type="molecule type" value="Genomic_DNA"/>
</dbReference>